<evidence type="ECO:0000313" key="1">
    <source>
        <dbReference type="EMBL" id="CCX31179.1"/>
    </source>
</evidence>
<organism evidence="1 2">
    <name type="scientific">Pyronema omphalodes (strain CBS 100304)</name>
    <name type="common">Pyronema confluens</name>
    <dbReference type="NCBI Taxonomy" id="1076935"/>
    <lineage>
        <taxon>Eukaryota</taxon>
        <taxon>Fungi</taxon>
        <taxon>Dikarya</taxon>
        <taxon>Ascomycota</taxon>
        <taxon>Pezizomycotina</taxon>
        <taxon>Pezizomycetes</taxon>
        <taxon>Pezizales</taxon>
        <taxon>Pyronemataceae</taxon>
        <taxon>Pyronema</taxon>
    </lineage>
</organism>
<sequence>MLRPLRRGKGSNYVLALYALPNGFRIVAYYQPIDYCRHIAAALNARQLAI</sequence>
<dbReference type="Proteomes" id="UP000018144">
    <property type="component" value="Unassembled WGS sequence"/>
</dbReference>
<dbReference type="AlphaFoldDB" id="U4LGE3"/>
<accession>U4LGE3</accession>
<keyword evidence="2" id="KW-1185">Reference proteome</keyword>
<protein>
    <submittedName>
        <fullName evidence="1">Uncharacterized protein</fullName>
    </submittedName>
</protein>
<evidence type="ECO:0000313" key="2">
    <source>
        <dbReference type="Proteomes" id="UP000018144"/>
    </source>
</evidence>
<reference evidence="1 2" key="1">
    <citation type="journal article" date="2013" name="PLoS Genet.">
        <title>The genome and development-dependent transcriptomes of Pyronema confluens: a window into fungal evolution.</title>
        <authorList>
            <person name="Traeger S."/>
            <person name="Altegoer F."/>
            <person name="Freitag M."/>
            <person name="Gabaldon T."/>
            <person name="Kempken F."/>
            <person name="Kumar A."/>
            <person name="Marcet-Houben M."/>
            <person name="Poggeler S."/>
            <person name="Stajich J.E."/>
            <person name="Nowrousian M."/>
        </authorList>
    </citation>
    <scope>NUCLEOTIDE SEQUENCE [LARGE SCALE GENOMIC DNA]</scope>
    <source>
        <strain evidence="2">CBS 100304</strain>
        <tissue evidence="1">Vegetative mycelium</tissue>
    </source>
</reference>
<name>U4LGE3_PYROM</name>
<proteinExistence type="predicted"/>
<gene>
    <name evidence="1" type="ORF">PCON_10307</name>
</gene>
<dbReference type="EMBL" id="HF935557">
    <property type="protein sequence ID" value="CCX31179.1"/>
    <property type="molecule type" value="Genomic_DNA"/>
</dbReference>